<dbReference type="InParanoid" id="A0A1V8TUE9"/>
<evidence type="ECO:0000313" key="1">
    <source>
        <dbReference type="EMBL" id="OQO14812.1"/>
    </source>
</evidence>
<name>A0A1V8TUE9_9PEZI</name>
<protein>
    <submittedName>
        <fullName evidence="1">Uncharacterized protein</fullName>
    </submittedName>
</protein>
<gene>
    <name evidence="1" type="ORF">B0A48_00194</name>
</gene>
<dbReference type="OrthoDB" id="3800738at2759"/>
<organism evidence="1 2">
    <name type="scientific">Cryoendolithus antarcticus</name>
    <dbReference type="NCBI Taxonomy" id="1507870"/>
    <lineage>
        <taxon>Eukaryota</taxon>
        <taxon>Fungi</taxon>
        <taxon>Dikarya</taxon>
        <taxon>Ascomycota</taxon>
        <taxon>Pezizomycotina</taxon>
        <taxon>Dothideomycetes</taxon>
        <taxon>Dothideomycetidae</taxon>
        <taxon>Cladosporiales</taxon>
        <taxon>Cladosporiaceae</taxon>
        <taxon>Cryoendolithus</taxon>
    </lineage>
</organism>
<reference evidence="2" key="1">
    <citation type="submission" date="2017-03" db="EMBL/GenBank/DDBJ databases">
        <title>Genomes of endolithic fungi from Antarctica.</title>
        <authorList>
            <person name="Coleine C."/>
            <person name="Masonjones S."/>
            <person name="Stajich J.E."/>
        </authorList>
    </citation>
    <scope>NUCLEOTIDE SEQUENCE [LARGE SCALE GENOMIC DNA]</scope>
    <source>
        <strain evidence="2">CCFEE 5527</strain>
    </source>
</reference>
<sequence length="367" mass="40578">MILEVMAKSVEVGFNMDASGLSSTPSSSDEQLSAAARVLGITELLQQILFHLAEVPEIKRATRMAKMAERLLFSTTETPRMKAHAHAKANVIRHLFLLQRVNRQFATIIKTSLPLRRAMFLEAAVGQHKETKRNHCLAFGSIDSRPSHFLDGMGKDGAIVRSSPEVVYLRQNVTSPGSQYSAADRVSKIPELLEMILLQVAQADQPHGIIEVFKLQMVSRSCARAVNDSLPLRRALFLAPDLTGEGVIVANPCIMSGLRSNFLTRLHMYSLHLRTRRYKDLLVVSVAYRQGLNNHKRGLVNKSAQAARGQSWASMLVASSPCKLDISTQIRMRNGQCESMPIEATKAPTLGSIVLQSLALMEHETES</sequence>
<proteinExistence type="predicted"/>
<dbReference type="Proteomes" id="UP000192596">
    <property type="component" value="Unassembled WGS sequence"/>
</dbReference>
<evidence type="ECO:0000313" key="2">
    <source>
        <dbReference type="Proteomes" id="UP000192596"/>
    </source>
</evidence>
<dbReference type="EMBL" id="NAJO01000001">
    <property type="protein sequence ID" value="OQO14812.1"/>
    <property type="molecule type" value="Genomic_DNA"/>
</dbReference>
<dbReference type="AlphaFoldDB" id="A0A1V8TUE9"/>
<comment type="caution">
    <text evidence="1">The sequence shown here is derived from an EMBL/GenBank/DDBJ whole genome shotgun (WGS) entry which is preliminary data.</text>
</comment>
<keyword evidence="2" id="KW-1185">Reference proteome</keyword>
<accession>A0A1V8TUE9</accession>